<dbReference type="EMBL" id="QLTT01000008">
    <property type="protein sequence ID" value="RAS62218.1"/>
    <property type="molecule type" value="Genomic_DNA"/>
</dbReference>
<evidence type="ECO:0000313" key="2">
    <source>
        <dbReference type="EMBL" id="RAS62218.1"/>
    </source>
</evidence>
<evidence type="ECO:0000313" key="4">
    <source>
        <dbReference type="Proteomes" id="UP000248714"/>
    </source>
</evidence>
<reference evidence="1 3" key="1">
    <citation type="submission" date="2018-05" db="EMBL/GenBank/DDBJ databases">
        <title>Genomic Encyclopedia of Type Strains, Phase IV (KMG-IV): sequencing the most valuable type-strain genomes for metagenomic binning, comparative biology and taxonomic classification.</title>
        <authorList>
            <person name="Goeker M."/>
        </authorList>
    </citation>
    <scope>NUCLEOTIDE SEQUENCE [LARGE SCALE GENOMIC DNA]</scope>
    <source>
        <strain evidence="2 4">DSM 45479</strain>
        <strain evidence="1 3">DSM 45480</strain>
    </source>
</reference>
<organism evidence="1 3">
    <name type="scientific">Lentzea atacamensis</name>
    <dbReference type="NCBI Taxonomy" id="531938"/>
    <lineage>
        <taxon>Bacteria</taxon>
        <taxon>Bacillati</taxon>
        <taxon>Actinomycetota</taxon>
        <taxon>Actinomycetes</taxon>
        <taxon>Pseudonocardiales</taxon>
        <taxon>Pseudonocardiaceae</taxon>
        <taxon>Lentzea</taxon>
    </lineage>
</organism>
<name>A0A316HRV1_9PSEU</name>
<protein>
    <submittedName>
        <fullName evidence="1">Uncharacterized protein</fullName>
    </submittedName>
</protein>
<evidence type="ECO:0000313" key="1">
    <source>
        <dbReference type="EMBL" id="PWK81040.1"/>
    </source>
</evidence>
<comment type="caution">
    <text evidence="1">The sequence shown here is derived from an EMBL/GenBank/DDBJ whole genome shotgun (WGS) entry which is preliminary data.</text>
</comment>
<keyword evidence="4" id="KW-1185">Reference proteome</keyword>
<accession>A0A316HRV1</accession>
<evidence type="ECO:0000313" key="3">
    <source>
        <dbReference type="Proteomes" id="UP000246005"/>
    </source>
</evidence>
<dbReference type="Proteomes" id="UP000248714">
    <property type="component" value="Unassembled WGS sequence"/>
</dbReference>
<dbReference type="EMBL" id="QGHB01000020">
    <property type="protein sequence ID" value="PWK81040.1"/>
    <property type="molecule type" value="Genomic_DNA"/>
</dbReference>
<sequence>MNAMTLSTPDAIVHRACLPHTWSFSHGRASRMIAIGRLTNASMLPKRWMLPLTWFVPIAQFVFGNATTSSRPTDHRISAIDPPDRHLVSPLWTSAARIAREPKARSSTATSKTGR</sequence>
<proteinExistence type="predicted"/>
<dbReference type="AlphaFoldDB" id="A0A316HRV1"/>
<dbReference type="Proteomes" id="UP000246005">
    <property type="component" value="Unassembled WGS sequence"/>
</dbReference>
<gene>
    <name evidence="2" type="ORF">C8D87_10838</name>
    <name evidence="1" type="ORF">C8D88_12090</name>
</gene>